<evidence type="ECO:0000256" key="6">
    <source>
        <dbReference type="ARBA" id="ARBA00022989"/>
    </source>
</evidence>
<evidence type="ECO:0000256" key="1">
    <source>
        <dbReference type="ARBA" id="ARBA00004651"/>
    </source>
</evidence>
<feature type="transmembrane region" description="Helical" evidence="8">
    <location>
        <begin position="467"/>
        <end position="488"/>
    </location>
</feature>
<protein>
    <recommendedName>
        <fullName evidence="11">Exosortase/archaeosortase family protein</fullName>
    </recommendedName>
</protein>
<evidence type="ECO:0000256" key="2">
    <source>
        <dbReference type="ARBA" id="ARBA00022475"/>
    </source>
</evidence>
<dbReference type="Proteomes" id="UP000226592">
    <property type="component" value="Unassembled WGS sequence"/>
</dbReference>
<evidence type="ECO:0000256" key="8">
    <source>
        <dbReference type="SAM" id="Phobius"/>
    </source>
</evidence>
<comment type="caution">
    <text evidence="9">The sequence shown here is derived from an EMBL/GenBank/DDBJ whole genome shotgun (WGS) entry which is preliminary data.</text>
</comment>
<feature type="transmembrane region" description="Helical" evidence="8">
    <location>
        <begin position="21"/>
        <end position="42"/>
    </location>
</feature>
<feature type="transmembrane region" description="Helical" evidence="8">
    <location>
        <begin position="54"/>
        <end position="75"/>
    </location>
</feature>
<dbReference type="InterPro" id="IPR019127">
    <property type="entry name" value="Exosortase"/>
</dbReference>
<evidence type="ECO:0000256" key="5">
    <source>
        <dbReference type="ARBA" id="ARBA00022801"/>
    </source>
</evidence>
<sequence>MFRIPKLSIPKINLFDSSISRALIYLLILLILLPLAFSFFVAGFDFEAKMRTVFLLQKVYIFTAFSVLILIFLVRPKKFELIPFNKSNAKFALLSILLFAALFYTQLDINPILVEGVELVQLDKETTIDLDASRLIAHGALDDHVPVAVHLLNRKGEFFLKRLRLDAQPTTDTEIKFLAVWQGGPDSEFNSQVSLIVNDNEFDISQYYAGLEKNQIEWLAVNVPASFFKSGLNTITLRKDNGPAGERIGLLAQATYFTNDSFISGNGGYRALGPYHEYIMFVNKPNNILFSTLFKFGFVFKILGLLFLFLAVFGLNFLKQIIFNAKKEFAFSTFFAYAVYWFGTFLQGYWQFFSFIVTTVIYNIYKVLMLNPVMNLNNPNLPRLGINGFVVSIADICSGVESMAYFLIAYTALIIFNWHRISLRRALILYIPGLLGVFIVNIIRVALILLIGAYYNKEFAINTFHTNAAMFLFIIYFVIFWPLVMKFIRRD</sequence>
<accession>A0A2D6LZY8</accession>
<dbReference type="InterPro" id="IPR026392">
    <property type="entry name" value="Exo/Archaeosortase_dom"/>
</dbReference>
<proteinExistence type="predicted"/>
<evidence type="ECO:0000313" key="9">
    <source>
        <dbReference type="EMBL" id="MAG21734.1"/>
    </source>
</evidence>
<keyword evidence="7 8" id="KW-0472">Membrane</keyword>
<evidence type="ECO:0008006" key="11">
    <source>
        <dbReference type="Google" id="ProtNLM"/>
    </source>
</evidence>
<dbReference type="GO" id="GO:0006508">
    <property type="term" value="P:proteolysis"/>
    <property type="evidence" value="ECO:0007669"/>
    <property type="project" value="UniProtKB-KW"/>
</dbReference>
<dbReference type="AlphaFoldDB" id="A0A2D6LZY8"/>
<feature type="transmembrane region" description="Helical" evidence="8">
    <location>
        <begin position="427"/>
        <end position="455"/>
    </location>
</feature>
<keyword evidence="2" id="KW-1003">Cell membrane</keyword>
<feature type="transmembrane region" description="Helical" evidence="8">
    <location>
        <begin position="293"/>
        <end position="318"/>
    </location>
</feature>
<feature type="transmembrane region" description="Helical" evidence="8">
    <location>
        <begin position="339"/>
        <end position="365"/>
    </location>
</feature>
<name>A0A2D6LZY8_9ARCH</name>
<reference evidence="10" key="1">
    <citation type="submission" date="2017-09" db="EMBL/GenBank/DDBJ databases">
        <title>The Reconstruction of 2,631 Draft Metagenome-Assembled Genomes from the Global Oceans.</title>
        <authorList>
            <person name="Tully B.J."/>
            <person name="Graham E.D."/>
            <person name="Heidelberg J.F."/>
        </authorList>
    </citation>
    <scope>NUCLEOTIDE SEQUENCE [LARGE SCALE GENOMIC DNA]</scope>
</reference>
<evidence type="ECO:0000256" key="3">
    <source>
        <dbReference type="ARBA" id="ARBA00022670"/>
    </source>
</evidence>
<keyword evidence="4 8" id="KW-0812">Transmembrane</keyword>
<dbReference type="GO" id="GO:0005886">
    <property type="term" value="C:plasma membrane"/>
    <property type="evidence" value="ECO:0007669"/>
    <property type="project" value="UniProtKB-SubCell"/>
</dbReference>
<dbReference type="GO" id="GO:0008233">
    <property type="term" value="F:peptidase activity"/>
    <property type="evidence" value="ECO:0007669"/>
    <property type="project" value="UniProtKB-KW"/>
</dbReference>
<keyword evidence="5" id="KW-0378">Hydrolase</keyword>
<evidence type="ECO:0000313" key="10">
    <source>
        <dbReference type="Proteomes" id="UP000226592"/>
    </source>
</evidence>
<evidence type="ECO:0000256" key="4">
    <source>
        <dbReference type="ARBA" id="ARBA00022692"/>
    </source>
</evidence>
<dbReference type="NCBIfam" id="TIGR04178">
    <property type="entry name" value="exo_archaeo"/>
    <property type="match status" value="1"/>
</dbReference>
<feature type="transmembrane region" description="Helical" evidence="8">
    <location>
        <begin position="385"/>
        <end position="415"/>
    </location>
</feature>
<gene>
    <name evidence="9" type="ORF">CL943_00315</name>
</gene>
<dbReference type="EMBL" id="NZBU01000001">
    <property type="protein sequence ID" value="MAG21734.1"/>
    <property type="molecule type" value="Genomic_DNA"/>
</dbReference>
<comment type="subcellular location">
    <subcellularLocation>
        <location evidence="1">Cell membrane</location>
        <topology evidence="1">Multi-pass membrane protein</topology>
    </subcellularLocation>
</comment>
<dbReference type="Pfam" id="PF09721">
    <property type="entry name" value="Exosortase_EpsH"/>
    <property type="match status" value="1"/>
</dbReference>
<organism evidence="9 10">
    <name type="scientific">Candidatus Iainarchaeum sp</name>
    <dbReference type="NCBI Taxonomy" id="3101447"/>
    <lineage>
        <taxon>Archaea</taxon>
        <taxon>Candidatus Iainarchaeota</taxon>
        <taxon>Candidatus Iainarchaeia</taxon>
        <taxon>Candidatus Iainarchaeales</taxon>
        <taxon>Candidatus Iainarchaeaceae</taxon>
        <taxon>Candidatus Iainarchaeum</taxon>
    </lineage>
</organism>
<evidence type="ECO:0000256" key="7">
    <source>
        <dbReference type="ARBA" id="ARBA00023136"/>
    </source>
</evidence>
<feature type="transmembrane region" description="Helical" evidence="8">
    <location>
        <begin position="87"/>
        <end position="104"/>
    </location>
</feature>
<keyword evidence="3" id="KW-0645">Protease</keyword>
<keyword evidence="6 8" id="KW-1133">Transmembrane helix</keyword>